<comment type="similarity">
    <text evidence="1">Belongs to the short-chain dehydrogenases/reductases (SDR) family.</text>
</comment>
<accession>A0A811L6I4</accession>
<evidence type="ECO:0008006" key="4">
    <source>
        <dbReference type="Google" id="ProtNLM"/>
    </source>
</evidence>
<keyword evidence="3" id="KW-1185">Reference proteome</keyword>
<evidence type="ECO:0000313" key="2">
    <source>
        <dbReference type="EMBL" id="CAD5223892.1"/>
    </source>
</evidence>
<dbReference type="EMBL" id="CAJFCW020000005">
    <property type="protein sequence ID" value="CAG9119079.1"/>
    <property type="molecule type" value="Genomic_DNA"/>
</dbReference>
<dbReference type="OrthoDB" id="1933717at2759"/>
<protein>
    <recommendedName>
        <fullName evidence="4">Dehydrogenase/reductase SDR family member 1</fullName>
    </recommendedName>
</protein>
<evidence type="ECO:0000313" key="3">
    <source>
        <dbReference type="Proteomes" id="UP000614601"/>
    </source>
</evidence>
<dbReference type="Proteomes" id="UP000783686">
    <property type="component" value="Unassembled WGS sequence"/>
</dbReference>
<dbReference type="EMBL" id="CAJFDH010000005">
    <property type="protein sequence ID" value="CAD5223892.1"/>
    <property type="molecule type" value="Genomic_DNA"/>
</dbReference>
<reference evidence="2" key="1">
    <citation type="submission" date="2020-09" db="EMBL/GenBank/DDBJ databases">
        <authorList>
            <person name="Kikuchi T."/>
        </authorList>
    </citation>
    <scope>NUCLEOTIDE SEQUENCE</scope>
    <source>
        <strain evidence="2">SH1</strain>
    </source>
</reference>
<proteinExistence type="inferred from homology"/>
<dbReference type="SUPFAM" id="SSF51735">
    <property type="entry name" value="NAD(P)-binding Rossmann-fold domains"/>
    <property type="match status" value="1"/>
</dbReference>
<dbReference type="PANTHER" id="PTHR44147:SF2">
    <property type="entry name" value="DEHYDROGENASE_REDUCTASE SDR FAMILY MEMBER 1"/>
    <property type="match status" value="1"/>
</dbReference>
<dbReference type="InterPro" id="IPR002347">
    <property type="entry name" value="SDR_fam"/>
</dbReference>
<dbReference type="AlphaFoldDB" id="A0A811L6I4"/>
<dbReference type="InterPro" id="IPR036291">
    <property type="entry name" value="NAD(P)-bd_dom_sf"/>
</dbReference>
<evidence type="ECO:0000256" key="1">
    <source>
        <dbReference type="RuleBase" id="RU000363"/>
    </source>
</evidence>
<gene>
    <name evidence="2" type="ORF">BOKJ2_LOCUS10662</name>
</gene>
<dbReference type="PRINTS" id="PR00080">
    <property type="entry name" value="SDRFAMILY"/>
</dbReference>
<dbReference type="PANTHER" id="PTHR44147">
    <property type="entry name" value="DEHYDROGENASE/REDUCTASE SDR FAMILY MEMBER 1"/>
    <property type="match status" value="1"/>
</dbReference>
<comment type="caution">
    <text evidence="2">The sequence shown here is derived from an EMBL/GenBank/DDBJ whole genome shotgun (WGS) entry which is preliminary data.</text>
</comment>
<name>A0A811L6I4_9BILA</name>
<dbReference type="Proteomes" id="UP000614601">
    <property type="component" value="Unassembled WGS sequence"/>
</dbReference>
<dbReference type="Pfam" id="PF00106">
    <property type="entry name" value="adh_short"/>
    <property type="match status" value="1"/>
</dbReference>
<sequence>MSLKSQVALVTGASRGIGKGIAVSLGEAGATVYVTGRRPEIAEKLSNSSTLQQVADEINRKGGKGIAVYCDHSNPQDVKELFERIDKEQQGQLDILVNNAYSAVSFLMKRIGKKFYELEESPEEVWDTVNNVGLRNYYICSVYATRMMIKRKAGLIVNIGSMGGLKYMFSVSYGAGKDAKDRMAADIAHELQGTGITCVSVWPAAVKTEYMLENVVNGKNDALSKAFAAGEDLGYAGRGIAKLAADPNKDRFNGKILLTADLAETYDIRGEDGKIHRPSELEERKRIVEIINDIRTSGVKREYQVKTQFLGAI</sequence>
<dbReference type="PRINTS" id="PR00081">
    <property type="entry name" value="GDHRDH"/>
</dbReference>
<dbReference type="Gene3D" id="3.40.50.720">
    <property type="entry name" value="NAD(P)-binding Rossmann-like Domain"/>
    <property type="match status" value="1"/>
</dbReference>
<organism evidence="2 3">
    <name type="scientific">Bursaphelenchus okinawaensis</name>
    <dbReference type="NCBI Taxonomy" id="465554"/>
    <lineage>
        <taxon>Eukaryota</taxon>
        <taxon>Metazoa</taxon>
        <taxon>Ecdysozoa</taxon>
        <taxon>Nematoda</taxon>
        <taxon>Chromadorea</taxon>
        <taxon>Rhabditida</taxon>
        <taxon>Tylenchina</taxon>
        <taxon>Tylenchomorpha</taxon>
        <taxon>Aphelenchoidea</taxon>
        <taxon>Aphelenchoididae</taxon>
        <taxon>Bursaphelenchus</taxon>
    </lineage>
</organism>